<proteinExistence type="predicted"/>
<evidence type="ECO:0000313" key="3">
    <source>
        <dbReference type="Proteomes" id="UP000663866"/>
    </source>
</evidence>
<reference evidence="2" key="1">
    <citation type="submission" date="2021-02" db="EMBL/GenBank/DDBJ databases">
        <authorList>
            <person name="Nowell W R."/>
        </authorList>
    </citation>
    <scope>NUCLEOTIDE SEQUENCE</scope>
</reference>
<feature type="region of interest" description="Disordered" evidence="1">
    <location>
        <begin position="1"/>
        <end position="22"/>
    </location>
</feature>
<protein>
    <submittedName>
        <fullName evidence="2">Uncharacterized protein</fullName>
    </submittedName>
</protein>
<sequence>HLMDVNSTPAATTTTTATAAEK</sequence>
<dbReference type="Proteomes" id="UP000663866">
    <property type="component" value="Unassembled WGS sequence"/>
</dbReference>
<evidence type="ECO:0000256" key="1">
    <source>
        <dbReference type="SAM" id="MobiDB-lite"/>
    </source>
</evidence>
<keyword evidence="3" id="KW-1185">Reference proteome</keyword>
<dbReference type="EMBL" id="CAJOBG010100095">
    <property type="protein sequence ID" value="CAF4699326.1"/>
    <property type="molecule type" value="Genomic_DNA"/>
</dbReference>
<feature type="compositionally biased region" description="Low complexity" evidence="1">
    <location>
        <begin position="10"/>
        <end position="22"/>
    </location>
</feature>
<dbReference type="AlphaFoldDB" id="A0A821IDF9"/>
<organism evidence="2 3">
    <name type="scientific">Rotaria magnacalcarata</name>
    <dbReference type="NCBI Taxonomy" id="392030"/>
    <lineage>
        <taxon>Eukaryota</taxon>
        <taxon>Metazoa</taxon>
        <taxon>Spiralia</taxon>
        <taxon>Gnathifera</taxon>
        <taxon>Rotifera</taxon>
        <taxon>Eurotatoria</taxon>
        <taxon>Bdelloidea</taxon>
        <taxon>Philodinida</taxon>
        <taxon>Philodinidae</taxon>
        <taxon>Rotaria</taxon>
    </lineage>
</organism>
<feature type="non-terminal residue" evidence="2">
    <location>
        <position position="1"/>
    </location>
</feature>
<name>A0A821IDF9_9BILA</name>
<accession>A0A821IDF9</accession>
<gene>
    <name evidence="2" type="ORF">OVN521_LOCUS48342</name>
</gene>
<comment type="caution">
    <text evidence="2">The sequence shown here is derived from an EMBL/GenBank/DDBJ whole genome shotgun (WGS) entry which is preliminary data.</text>
</comment>
<evidence type="ECO:0000313" key="2">
    <source>
        <dbReference type="EMBL" id="CAF4699326.1"/>
    </source>
</evidence>